<feature type="region of interest" description="Disordered" evidence="1">
    <location>
        <begin position="1"/>
        <end position="67"/>
    </location>
</feature>
<dbReference type="KEGG" id="cten:18246464"/>
<feature type="region of interest" description="Disordered" evidence="1">
    <location>
        <begin position="148"/>
        <end position="215"/>
    </location>
</feature>
<feature type="compositionally biased region" description="Polar residues" evidence="1">
    <location>
        <begin position="153"/>
        <end position="174"/>
    </location>
</feature>
<evidence type="ECO:0000313" key="3">
    <source>
        <dbReference type="EMBL" id="EGV66594.1"/>
    </source>
</evidence>
<feature type="compositionally biased region" description="Low complexity" evidence="1">
    <location>
        <begin position="21"/>
        <end position="59"/>
    </location>
</feature>
<dbReference type="PANTHER" id="PTHR28065">
    <property type="entry name" value="FREQUENIN"/>
    <property type="match status" value="1"/>
</dbReference>
<protein>
    <recommendedName>
        <fullName evidence="2">Gag1-like clamp domain-containing protein</fullName>
    </recommendedName>
</protein>
<dbReference type="InterPro" id="IPR025124">
    <property type="entry name" value="Gag1-like_clamp"/>
</dbReference>
<proteinExistence type="predicted"/>
<feature type="compositionally biased region" description="Acidic residues" evidence="1">
    <location>
        <begin position="191"/>
        <end position="210"/>
    </location>
</feature>
<dbReference type="AlphaFoldDB" id="G3AWR5"/>
<evidence type="ECO:0000259" key="2">
    <source>
        <dbReference type="Pfam" id="PF13259"/>
    </source>
</evidence>
<reference evidence="3 4" key="1">
    <citation type="journal article" date="2011" name="Proc. Natl. Acad. Sci. U.S.A.">
        <title>Comparative genomics of xylose-fermenting fungi for enhanced biofuel production.</title>
        <authorList>
            <person name="Wohlbach D.J."/>
            <person name="Kuo A."/>
            <person name="Sato T.K."/>
            <person name="Potts K.M."/>
            <person name="Salamov A.A."/>
            <person name="LaButti K.M."/>
            <person name="Sun H."/>
            <person name="Clum A."/>
            <person name="Pangilinan J.L."/>
            <person name="Lindquist E.A."/>
            <person name="Lucas S."/>
            <person name="Lapidus A."/>
            <person name="Jin M."/>
            <person name="Gunawan C."/>
            <person name="Balan V."/>
            <person name="Dale B.E."/>
            <person name="Jeffries T.W."/>
            <person name="Zinkel R."/>
            <person name="Barry K.W."/>
            <person name="Grigoriev I.V."/>
            <person name="Gasch A.P."/>
        </authorList>
    </citation>
    <scope>NUCLEOTIDE SEQUENCE [LARGE SCALE GENOMIC DNA]</scope>
    <source>
        <strain evidence="4">ATCC 10573 / BCRC 21748 / CBS 615 / JCM 9827 / NBRC 10315 / NRRL Y-1498 / VKM Y-70</strain>
    </source>
</reference>
<dbReference type="eggNOG" id="ENOG502S6I5">
    <property type="taxonomic scope" value="Eukaryota"/>
</dbReference>
<dbReference type="HOGENOM" id="CLU_049905_0_0_1"/>
<dbReference type="RefSeq" id="XP_006683852.1">
    <property type="nucleotide sequence ID" value="XM_006683789.1"/>
</dbReference>
<dbReference type="Pfam" id="PF13259">
    <property type="entry name" value="clamp_Gag1-like"/>
    <property type="match status" value="1"/>
</dbReference>
<sequence length="331" mass="37888">MTTRVSNLPNSPRPRVSLKNSESPPSTRTPSTPASSVPSPSPFASSSPTKKTVKSPQSSARPKTRVGHLFRKATSEFGSFFQRIKSLGDEVFNENQAISELFDTSDADSLMDRIERISRGYNVNEEKFLLEYKKHKNLDKIYMSMQQRHYHGSNPNEEIKSSSTVYSDSGNNIGVQYGVKEGTLQEQSETLNDEVEDDDEMAGDDQEDQECSQNSRDKITFHDIDLVHLRQEYEEDKETKKNSNIGELLWEYRRAKWVQPTKTNSQAEALETRHFFDQIPKDSYVKVYNYLVEKGRPLKAGRRINLSDFMKVVNAGWEVEEKWDRAARGLA</sequence>
<dbReference type="STRING" id="590646.G3AWR5"/>
<name>G3AWR5_CANTC</name>
<feature type="domain" description="Gag1-like clamp" evidence="2">
    <location>
        <begin position="212"/>
        <end position="324"/>
    </location>
</feature>
<dbReference type="Proteomes" id="UP000000707">
    <property type="component" value="Unassembled WGS sequence"/>
</dbReference>
<accession>G3AWR5</accession>
<gene>
    <name evidence="3" type="ORF">CANTEDRAFT_112314</name>
</gene>
<feature type="compositionally biased region" description="Polar residues" evidence="1">
    <location>
        <begin position="1"/>
        <end position="10"/>
    </location>
</feature>
<evidence type="ECO:0000256" key="1">
    <source>
        <dbReference type="SAM" id="MobiDB-lite"/>
    </source>
</evidence>
<dbReference type="PANTHER" id="PTHR28065:SF1">
    <property type="entry name" value="DUF4050 DOMAIN-CONTAINING PROTEIN"/>
    <property type="match status" value="1"/>
</dbReference>
<dbReference type="GeneID" id="18246464"/>
<evidence type="ECO:0000313" key="4">
    <source>
        <dbReference type="Proteomes" id="UP000000707"/>
    </source>
</evidence>
<dbReference type="OrthoDB" id="5576875at2759"/>
<organism evidence="4">
    <name type="scientific">Candida tenuis (strain ATCC 10573 / BCRC 21748 / CBS 615 / JCM 9827 / NBRC 10315 / NRRL Y-1498 / VKM Y-70)</name>
    <name type="common">Yeast</name>
    <name type="synonym">Yamadazyma tenuis</name>
    <dbReference type="NCBI Taxonomy" id="590646"/>
    <lineage>
        <taxon>Eukaryota</taxon>
        <taxon>Fungi</taxon>
        <taxon>Dikarya</taxon>
        <taxon>Ascomycota</taxon>
        <taxon>Saccharomycotina</taxon>
        <taxon>Pichiomycetes</taxon>
        <taxon>Debaryomycetaceae</taxon>
        <taxon>Yamadazyma</taxon>
    </lineage>
</organism>
<dbReference type="InterPro" id="IPR053274">
    <property type="entry name" value="Fluconazole_resistance"/>
</dbReference>
<keyword evidence="4" id="KW-1185">Reference proteome</keyword>
<dbReference type="EMBL" id="GL996510">
    <property type="protein sequence ID" value="EGV66594.1"/>
    <property type="molecule type" value="Genomic_DNA"/>
</dbReference>